<dbReference type="InterPro" id="IPR041636">
    <property type="entry name" value="RNase_J_C"/>
</dbReference>
<proteinExistence type="predicted"/>
<dbReference type="Pfam" id="PF17770">
    <property type="entry name" value="RNase_J_C"/>
    <property type="match status" value="1"/>
</dbReference>
<evidence type="ECO:0000256" key="5">
    <source>
        <dbReference type="ARBA" id="ARBA00022723"/>
    </source>
</evidence>
<keyword evidence="9" id="KW-0694">RNA-binding</keyword>
<keyword evidence="5" id="KW-0479">Metal-binding</keyword>
<keyword evidence="4" id="KW-0540">Nuclease</keyword>
<dbReference type="Gene3D" id="3.10.20.580">
    <property type="match status" value="1"/>
</dbReference>
<reference evidence="11" key="1">
    <citation type="submission" date="2019-08" db="EMBL/GenBank/DDBJ databases">
        <authorList>
            <person name="Kucharzyk K."/>
            <person name="Murdoch R.W."/>
            <person name="Higgins S."/>
            <person name="Loffler F."/>
        </authorList>
    </citation>
    <scope>NUCLEOTIDE SEQUENCE</scope>
</reference>
<gene>
    <name evidence="11" type="primary">rnjB_7</name>
    <name evidence="11" type="ORF">SDC9_199647</name>
</gene>
<evidence type="ECO:0000259" key="10">
    <source>
        <dbReference type="Pfam" id="PF17770"/>
    </source>
</evidence>
<dbReference type="GO" id="GO:0004527">
    <property type="term" value="F:exonuclease activity"/>
    <property type="evidence" value="ECO:0007669"/>
    <property type="project" value="UniProtKB-KW"/>
</dbReference>
<dbReference type="AlphaFoldDB" id="A0A645IL02"/>
<dbReference type="EMBL" id="VSSQ01117660">
    <property type="protein sequence ID" value="MPN51995.1"/>
    <property type="molecule type" value="Genomic_DNA"/>
</dbReference>
<keyword evidence="3" id="KW-0963">Cytoplasm</keyword>
<evidence type="ECO:0000313" key="11">
    <source>
        <dbReference type="EMBL" id="MPN51995.1"/>
    </source>
</evidence>
<sequence>MGVCSENIFVADIGDIVELTRNAGKINGSVPCGSVMIDGLGVGDIGNVVLRDRKLLSEDGLVAVVIALEKKTGKLLAEPELISRGFVYVRDSEELLNDARDMVRETAQKFASGSKSDYSSIKTGIRTMLRDYLYNKTKRNPMILPIIMEV</sequence>
<comment type="subcellular location">
    <subcellularLocation>
        <location evidence="2">Cytoplasm</location>
    </subcellularLocation>
</comment>
<evidence type="ECO:0000256" key="8">
    <source>
        <dbReference type="ARBA" id="ARBA00022839"/>
    </source>
</evidence>
<dbReference type="FunFam" id="3.10.20.580:FF:000001">
    <property type="entry name" value="Ribonuclease J"/>
    <property type="match status" value="1"/>
</dbReference>
<comment type="caution">
    <text evidence="11">The sequence shown here is derived from an EMBL/GenBank/DDBJ whole genome shotgun (WGS) entry which is preliminary data.</text>
</comment>
<accession>A0A645IL02</accession>
<feature type="domain" description="Ribonuclease J C-terminal" evidence="10">
    <location>
        <begin position="49"/>
        <end position="150"/>
    </location>
</feature>
<organism evidence="11">
    <name type="scientific">bioreactor metagenome</name>
    <dbReference type="NCBI Taxonomy" id="1076179"/>
    <lineage>
        <taxon>unclassified sequences</taxon>
        <taxon>metagenomes</taxon>
        <taxon>ecological metagenomes</taxon>
    </lineage>
</organism>
<dbReference type="InterPro" id="IPR036866">
    <property type="entry name" value="RibonucZ/Hydroxyglut_hydro"/>
</dbReference>
<keyword evidence="7" id="KW-0862">Zinc</keyword>
<evidence type="ECO:0000256" key="7">
    <source>
        <dbReference type="ARBA" id="ARBA00022833"/>
    </source>
</evidence>
<evidence type="ECO:0000256" key="3">
    <source>
        <dbReference type="ARBA" id="ARBA00022490"/>
    </source>
</evidence>
<keyword evidence="8" id="KW-0269">Exonuclease</keyword>
<name>A0A645IL02_9ZZZZ</name>
<evidence type="ECO:0000256" key="9">
    <source>
        <dbReference type="ARBA" id="ARBA00022884"/>
    </source>
</evidence>
<evidence type="ECO:0000256" key="2">
    <source>
        <dbReference type="ARBA" id="ARBA00004496"/>
    </source>
</evidence>
<comment type="cofactor">
    <cofactor evidence="1">
        <name>Zn(2+)</name>
        <dbReference type="ChEBI" id="CHEBI:29105"/>
    </cofactor>
</comment>
<dbReference type="PANTHER" id="PTHR43694:SF1">
    <property type="entry name" value="RIBONUCLEASE J"/>
    <property type="match status" value="1"/>
</dbReference>
<dbReference type="Gene3D" id="3.60.15.10">
    <property type="entry name" value="Ribonuclease Z/Hydroxyacylglutathione hydrolase-like"/>
    <property type="match status" value="1"/>
</dbReference>
<dbReference type="GO" id="GO:0046872">
    <property type="term" value="F:metal ion binding"/>
    <property type="evidence" value="ECO:0007669"/>
    <property type="project" value="UniProtKB-KW"/>
</dbReference>
<dbReference type="GO" id="GO:0003723">
    <property type="term" value="F:RNA binding"/>
    <property type="evidence" value="ECO:0007669"/>
    <property type="project" value="UniProtKB-KW"/>
</dbReference>
<evidence type="ECO:0000256" key="6">
    <source>
        <dbReference type="ARBA" id="ARBA00022801"/>
    </source>
</evidence>
<protein>
    <submittedName>
        <fullName evidence="11">Ribonuclease J2</fullName>
        <ecNumber evidence="11">3.1.-.-</ecNumber>
    </submittedName>
</protein>
<evidence type="ECO:0000256" key="4">
    <source>
        <dbReference type="ARBA" id="ARBA00022722"/>
    </source>
</evidence>
<keyword evidence="6 11" id="KW-0378">Hydrolase</keyword>
<evidence type="ECO:0000256" key="1">
    <source>
        <dbReference type="ARBA" id="ARBA00001947"/>
    </source>
</evidence>
<dbReference type="GO" id="GO:0005737">
    <property type="term" value="C:cytoplasm"/>
    <property type="evidence" value="ECO:0007669"/>
    <property type="project" value="UniProtKB-SubCell"/>
</dbReference>
<dbReference type="EC" id="3.1.-.-" evidence="11"/>
<dbReference type="PANTHER" id="PTHR43694">
    <property type="entry name" value="RIBONUCLEASE J"/>
    <property type="match status" value="1"/>
</dbReference>